<dbReference type="RefSeq" id="WP_350240785.1">
    <property type="nucleotide sequence ID" value="NZ_CP158296.1"/>
</dbReference>
<keyword evidence="1" id="KW-0812">Transmembrane</keyword>
<feature type="transmembrane region" description="Helical" evidence="1">
    <location>
        <begin position="105"/>
        <end position="126"/>
    </location>
</feature>
<keyword evidence="1" id="KW-0472">Membrane</keyword>
<feature type="transmembrane region" description="Helical" evidence="1">
    <location>
        <begin position="66"/>
        <end position="85"/>
    </location>
</feature>
<geneLocation type="plasmid" evidence="2">
    <name>pDson04</name>
</geneLocation>
<sequence length="193" mass="21070">MNVRTLGYITMLCAPTLLIDAYRHGMARTLNGENDLTGNLLTMAFAVGWWCAMLALRQLSATGRGLLGRIVVTAPLITIAFAVLQEILDIAHVNMQSPLYVVSDLAWPLSMLLTFVVSVAVLVARVLPLPHRLAPLFCGISLPVGMVYMIMARLEDMPIAEFGWHTAIGWFLLGLALVASPQREERQVTLAAA</sequence>
<organism evidence="2">
    <name type="scientific">Deinococcus sonorensis KR-87</name>
    <dbReference type="NCBI Taxonomy" id="694439"/>
    <lineage>
        <taxon>Bacteria</taxon>
        <taxon>Thermotogati</taxon>
        <taxon>Deinococcota</taxon>
        <taxon>Deinococci</taxon>
        <taxon>Deinococcales</taxon>
        <taxon>Deinococcaceae</taxon>
        <taxon>Deinococcus</taxon>
    </lineage>
</organism>
<reference evidence="2" key="1">
    <citation type="submission" date="2024-06" db="EMBL/GenBank/DDBJ databases">
        <title>Draft Genome Sequence of Deinococcus sonorensis Type Strain KR-87, a Biofilm Producing Representative of the Genus Deinococcus.</title>
        <authorList>
            <person name="Boren L.S."/>
            <person name="Grosso R.A."/>
            <person name="Hugenberg-Cox A.N."/>
            <person name="Hill J.T.E."/>
            <person name="Albert C.M."/>
            <person name="Tuohy J.M."/>
        </authorList>
    </citation>
    <scope>NUCLEOTIDE SEQUENCE</scope>
    <source>
        <strain evidence="2">KR-87</strain>
        <plasmid evidence="2">pDson04</plasmid>
    </source>
</reference>
<evidence type="ECO:0000256" key="1">
    <source>
        <dbReference type="SAM" id="Phobius"/>
    </source>
</evidence>
<keyword evidence="2" id="KW-0614">Plasmid</keyword>
<keyword evidence="1" id="KW-1133">Transmembrane helix</keyword>
<proteinExistence type="predicted"/>
<feature type="transmembrane region" description="Helical" evidence="1">
    <location>
        <begin position="133"/>
        <end position="150"/>
    </location>
</feature>
<name>A0AAU7U4H0_9DEIO</name>
<dbReference type="KEGG" id="dsc:ABOD76_01120"/>
<feature type="transmembrane region" description="Helical" evidence="1">
    <location>
        <begin position="36"/>
        <end position="54"/>
    </location>
</feature>
<accession>A0AAU7U4H0</accession>
<feature type="transmembrane region" description="Helical" evidence="1">
    <location>
        <begin position="162"/>
        <end position="179"/>
    </location>
</feature>
<dbReference type="EMBL" id="CP158296">
    <property type="protein sequence ID" value="XBV83358.1"/>
    <property type="molecule type" value="Genomic_DNA"/>
</dbReference>
<evidence type="ECO:0000313" key="2">
    <source>
        <dbReference type="EMBL" id="XBV83358.1"/>
    </source>
</evidence>
<gene>
    <name evidence="2" type="ORF">ABOD76_01120</name>
</gene>
<protein>
    <submittedName>
        <fullName evidence="2">Uncharacterized protein</fullName>
    </submittedName>
</protein>
<dbReference type="AlphaFoldDB" id="A0AAU7U4H0"/>